<reference evidence="4" key="1">
    <citation type="journal article" date="2014" name="Science">
        <title>Ancient hybridizations among the ancestral genomes of bread wheat.</title>
        <authorList>
            <consortium name="International Wheat Genome Sequencing Consortium,"/>
            <person name="Marcussen T."/>
            <person name="Sandve S.R."/>
            <person name="Heier L."/>
            <person name="Spannagl M."/>
            <person name="Pfeifer M."/>
            <person name="Jakobsen K.S."/>
            <person name="Wulff B.B."/>
            <person name="Steuernagel B."/>
            <person name="Mayer K.F."/>
            <person name="Olsen O.A."/>
        </authorList>
    </citation>
    <scope>NUCLEOTIDE SEQUENCE [LARGE SCALE GENOMIC DNA]</scope>
    <source>
        <strain evidence="4">cv. AL8/78</strain>
    </source>
</reference>
<feature type="transmembrane region" description="Helical" evidence="2">
    <location>
        <begin position="49"/>
        <end position="68"/>
    </location>
</feature>
<accession>A0A452ZGW0</accession>
<sequence>TWALDPRARWVREWNRAYLLACAAGLMVDPLFLYAVSVSGPLMCVFLDGWLAAAVTALRCMVDALHAWNFLTQLRVARAAATAVARGRRGIADEEQADVDAAAARSLPAYARSRKGMALDFFVILPVMQVHA</sequence>
<keyword evidence="2" id="KW-0812">Transmembrane</keyword>
<dbReference type="Proteomes" id="UP000015105">
    <property type="component" value="Chromosome 1D"/>
</dbReference>
<evidence type="ECO:0000256" key="1">
    <source>
        <dbReference type="ARBA" id="ARBA00023303"/>
    </source>
</evidence>
<evidence type="ECO:0000313" key="4">
    <source>
        <dbReference type="Proteomes" id="UP000015105"/>
    </source>
</evidence>
<reference evidence="3" key="3">
    <citation type="journal article" date="2017" name="Nature">
        <title>Genome sequence of the progenitor of the wheat D genome Aegilops tauschii.</title>
        <authorList>
            <person name="Luo M.C."/>
            <person name="Gu Y.Q."/>
            <person name="Puiu D."/>
            <person name="Wang H."/>
            <person name="Twardziok S.O."/>
            <person name="Deal K.R."/>
            <person name="Huo N."/>
            <person name="Zhu T."/>
            <person name="Wang L."/>
            <person name="Wang Y."/>
            <person name="McGuire P.E."/>
            <person name="Liu S."/>
            <person name="Long H."/>
            <person name="Ramasamy R.K."/>
            <person name="Rodriguez J.C."/>
            <person name="Van S.L."/>
            <person name="Yuan L."/>
            <person name="Wang Z."/>
            <person name="Xia Z."/>
            <person name="Xiao L."/>
            <person name="Anderson O.D."/>
            <person name="Ouyang S."/>
            <person name="Liang Y."/>
            <person name="Zimin A.V."/>
            <person name="Pertea G."/>
            <person name="Qi P."/>
            <person name="Bennetzen J.L."/>
            <person name="Dai X."/>
            <person name="Dawson M.W."/>
            <person name="Muller H.G."/>
            <person name="Kugler K."/>
            <person name="Rivarola-Duarte L."/>
            <person name="Spannagl M."/>
            <person name="Mayer K.F.X."/>
            <person name="Lu F.H."/>
            <person name="Bevan M.W."/>
            <person name="Leroy P."/>
            <person name="Li P."/>
            <person name="You F.M."/>
            <person name="Sun Q."/>
            <person name="Liu Z."/>
            <person name="Lyons E."/>
            <person name="Wicker T."/>
            <person name="Salzberg S.L."/>
            <person name="Devos K.M."/>
            <person name="Dvorak J."/>
        </authorList>
    </citation>
    <scope>NUCLEOTIDE SEQUENCE [LARGE SCALE GENOMIC DNA]</scope>
    <source>
        <strain evidence="3">cv. AL8/78</strain>
    </source>
</reference>
<proteinExistence type="predicted"/>
<name>A0A452ZGW0_AEGTS</name>
<dbReference type="GO" id="GO:0016020">
    <property type="term" value="C:membrane"/>
    <property type="evidence" value="ECO:0007669"/>
    <property type="project" value="UniProtKB-SubCell"/>
</dbReference>
<evidence type="ECO:0008006" key="5">
    <source>
        <dbReference type="Google" id="ProtNLM"/>
    </source>
</evidence>
<reference evidence="3" key="4">
    <citation type="submission" date="2019-03" db="UniProtKB">
        <authorList>
            <consortium name="EnsemblPlants"/>
        </authorList>
    </citation>
    <scope>IDENTIFICATION</scope>
</reference>
<keyword evidence="2" id="KW-1133">Transmembrane helix</keyword>
<dbReference type="PANTHER" id="PTHR45651">
    <property type="entry name" value="CYCLIC NUCLEOTIDE-GATED ION CHANNEL 15-RELATED-RELATED"/>
    <property type="match status" value="1"/>
</dbReference>
<reference evidence="3" key="5">
    <citation type="journal article" date="2021" name="G3 (Bethesda)">
        <title>Aegilops tauschii genome assembly Aet v5.0 features greater sequence contiguity and improved annotation.</title>
        <authorList>
            <person name="Wang L."/>
            <person name="Zhu T."/>
            <person name="Rodriguez J.C."/>
            <person name="Deal K.R."/>
            <person name="Dubcovsky J."/>
            <person name="McGuire P.E."/>
            <person name="Lux T."/>
            <person name="Spannagl M."/>
            <person name="Mayer K.F.X."/>
            <person name="Baldrich P."/>
            <person name="Meyers B.C."/>
            <person name="Huo N."/>
            <person name="Gu Y.Q."/>
            <person name="Zhou H."/>
            <person name="Devos K.M."/>
            <person name="Bennetzen J.L."/>
            <person name="Unver T."/>
            <person name="Budak H."/>
            <person name="Gulick P.J."/>
            <person name="Galiba G."/>
            <person name="Kalapos B."/>
            <person name="Nelson D.R."/>
            <person name="Li P."/>
            <person name="You F.M."/>
            <person name="Luo M.C."/>
            <person name="Dvorak J."/>
        </authorList>
    </citation>
    <scope>NUCLEOTIDE SEQUENCE [LARGE SCALE GENOMIC DNA]</scope>
    <source>
        <strain evidence="3">cv. AL8/78</strain>
    </source>
</reference>
<dbReference type="EnsemblPlants" id="AET1Gv20766300.6">
    <property type="protein sequence ID" value="AET1Gv20766300.6"/>
    <property type="gene ID" value="AET1Gv20766300"/>
</dbReference>
<keyword evidence="1" id="KW-0407">Ion channel</keyword>
<keyword evidence="1" id="KW-0406">Ion transport</keyword>
<evidence type="ECO:0000313" key="3">
    <source>
        <dbReference type="EnsemblPlants" id="AET1Gv20766300.6"/>
    </source>
</evidence>
<evidence type="ECO:0000256" key="2">
    <source>
        <dbReference type="SAM" id="Phobius"/>
    </source>
</evidence>
<feature type="transmembrane region" description="Helical" evidence="2">
    <location>
        <begin position="17"/>
        <end position="37"/>
    </location>
</feature>
<keyword evidence="4" id="KW-1185">Reference proteome</keyword>
<keyword evidence="2" id="KW-0472">Membrane</keyword>
<dbReference type="AlphaFoldDB" id="A0A452ZGW0"/>
<keyword evidence="1" id="KW-0813">Transport</keyword>
<reference evidence="4" key="2">
    <citation type="journal article" date="2017" name="Nat. Plants">
        <title>The Aegilops tauschii genome reveals multiple impacts of transposons.</title>
        <authorList>
            <person name="Zhao G."/>
            <person name="Zou C."/>
            <person name="Li K."/>
            <person name="Wang K."/>
            <person name="Li T."/>
            <person name="Gao L."/>
            <person name="Zhang X."/>
            <person name="Wang H."/>
            <person name="Yang Z."/>
            <person name="Liu X."/>
            <person name="Jiang W."/>
            <person name="Mao L."/>
            <person name="Kong X."/>
            <person name="Jiao Y."/>
            <person name="Jia J."/>
        </authorList>
    </citation>
    <scope>NUCLEOTIDE SEQUENCE [LARGE SCALE GENOMIC DNA]</scope>
    <source>
        <strain evidence="4">cv. AL8/78</strain>
    </source>
</reference>
<dbReference type="PANTHER" id="PTHR45651:SF101">
    <property type="entry name" value="OS05G0502000 PROTEIN"/>
    <property type="match status" value="1"/>
</dbReference>
<protein>
    <recommendedName>
        <fullName evidence="5">Cyclic nucleotide-gated ion channel 4</fullName>
    </recommendedName>
</protein>
<dbReference type="GO" id="GO:0034220">
    <property type="term" value="P:monoatomic ion transmembrane transport"/>
    <property type="evidence" value="ECO:0007669"/>
    <property type="project" value="UniProtKB-KW"/>
</dbReference>
<organism evidence="3 4">
    <name type="scientific">Aegilops tauschii subsp. strangulata</name>
    <name type="common">Goatgrass</name>
    <dbReference type="NCBI Taxonomy" id="200361"/>
    <lineage>
        <taxon>Eukaryota</taxon>
        <taxon>Viridiplantae</taxon>
        <taxon>Streptophyta</taxon>
        <taxon>Embryophyta</taxon>
        <taxon>Tracheophyta</taxon>
        <taxon>Spermatophyta</taxon>
        <taxon>Magnoliopsida</taxon>
        <taxon>Liliopsida</taxon>
        <taxon>Poales</taxon>
        <taxon>Poaceae</taxon>
        <taxon>BOP clade</taxon>
        <taxon>Pooideae</taxon>
        <taxon>Triticodae</taxon>
        <taxon>Triticeae</taxon>
        <taxon>Triticinae</taxon>
        <taxon>Aegilops</taxon>
    </lineage>
</organism>
<dbReference type="Gramene" id="AET1Gv20766300.6">
    <property type="protein sequence ID" value="AET1Gv20766300.6"/>
    <property type="gene ID" value="AET1Gv20766300"/>
</dbReference>